<keyword evidence="3" id="KW-1185">Reference proteome</keyword>
<evidence type="ECO:0000256" key="1">
    <source>
        <dbReference type="SAM" id="MobiDB-lite"/>
    </source>
</evidence>
<dbReference type="OrthoDB" id="76567at2759"/>
<evidence type="ECO:0000313" key="2">
    <source>
        <dbReference type="EMBL" id="KAJ5082333.1"/>
    </source>
</evidence>
<sequence length="320" mass="35790">MDFLRSTSNASQSSSSEPSPSEFSSVEPEPEDPLAQLAKEVKQQPFTTKESLTKSLERRQRALQQDQTRDQYLIFTSVPPAQSSRLSDDRSRTSKYSRFFFNAETGILIAKVMPNAAHELAIRSFDSLISLELRAMNVHRDVRPFGSTTVTVGNWKKEADCCWAPASTNARLSFVVEVGLSESARQLALDARGWLETYSSSVKLVVTISINSEHPEIILHRWELVPREYGVLTRLTRSSPPLARRTAFINLSRMNNTTSVTGESCTMGTTSTTTTITQLDLPFGKVVGRPPHQPLERDLVIPAQELRTFAEDIWSEQGLL</sequence>
<reference evidence="2" key="1">
    <citation type="submission" date="2022-11" db="EMBL/GenBank/DDBJ databases">
        <authorList>
            <person name="Petersen C."/>
        </authorList>
    </citation>
    <scope>NUCLEOTIDE SEQUENCE</scope>
    <source>
        <strain evidence="2">IBT 30761</strain>
    </source>
</reference>
<proteinExistence type="predicted"/>
<organism evidence="2 3">
    <name type="scientific">Penicillium argentinense</name>
    <dbReference type="NCBI Taxonomy" id="1131581"/>
    <lineage>
        <taxon>Eukaryota</taxon>
        <taxon>Fungi</taxon>
        <taxon>Dikarya</taxon>
        <taxon>Ascomycota</taxon>
        <taxon>Pezizomycotina</taxon>
        <taxon>Eurotiomycetes</taxon>
        <taxon>Eurotiomycetidae</taxon>
        <taxon>Eurotiales</taxon>
        <taxon>Aspergillaceae</taxon>
        <taxon>Penicillium</taxon>
    </lineage>
</organism>
<protein>
    <submittedName>
        <fullName evidence="2">Uncharacterized protein</fullName>
    </submittedName>
</protein>
<evidence type="ECO:0000313" key="3">
    <source>
        <dbReference type="Proteomes" id="UP001149074"/>
    </source>
</evidence>
<dbReference type="GeneID" id="81362846"/>
<dbReference type="RefSeq" id="XP_056468855.1">
    <property type="nucleotide sequence ID" value="XM_056623867.1"/>
</dbReference>
<dbReference type="Proteomes" id="UP001149074">
    <property type="component" value="Unassembled WGS sequence"/>
</dbReference>
<accession>A0A9W9JUS0</accession>
<feature type="compositionally biased region" description="Low complexity" evidence="1">
    <location>
        <begin position="1"/>
        <end position="27"/>
    </location>
</feature>
<feature type="region of interest" description="Disordered" evidence="1">
    <location>
        <begin position="1"/>
        <end position="50"/>
    </location>
</feature>
<name>A0A9W9JUS0_9EURO</name>
<reference evidence="2" key="2">
    <citation type="journal article" date="2023" name="IMA Fungus">
        <title>Comparative genomic study of the Penicillium genus elucidates a diverse pangenome and 15 lateral gene transfer events.</title>
        <authorList>
            <person name="Petersen C."/>
            <person name="Sorensen T."/>
            <person name="Nielsen M.R."/>
            <person name="Sondergaard T.E."/>
            <person name="Sorensen J.L."/>
            <person name="Fitzpatrick D.A."/>
            <person name="Frisvad J.C."/>
            <person name="Nielsen K.L."/>
        </authorList>
    </citation>
    <scope>NUCLEOTIDE SEQUENCE</scope>
    <source>
        <strain evidence="2">IBT 30761</strain>
    </source>
</reference>
<dbReference type="AlphaFoldDB" id="A0A9W9JUS0"/>
<gene>
    <name evidence="2" type="ORF">N7532_011376</name>
</gene>
<comment type="caution">
    <text evidence="2">The sequence shown here is derived from an EMBL/GenBank/DDBJ whole genome shotgun (WGS) entry which is preliminary data.</text>
</comment>
<dbReference type="EMBL" id="JAPQKI010000011">
    <property type="protein sequence ID" value="KAJ5082333.1"/>
    <property type="molecule type" value="Genomic_DNA"/>
</dbReference>